<dbReference type="PANTHER" id="PTHR39515">
    <property type="entry name" value="CONSERVED PROTEIN"/>
    <property type="match status" value="1"/>
</dbReference>
<protein>
    <submittedName>
        <fullName evidence="1">MarR family transcriptional regulator</fullName>
    </submittedName>
</protein>
<gene>
    <name evidence="1" type="ORF">PSP31121_00581</name>
</gene>
<organism evidence="1 2">
    <name type="scientific">Pandoraea sputorum</name>
    <dbReference type="NCBI Taxonomy" id="93222"/>
    <lineage>
        <taxon>Bacteria</taxon>
        <taxon>Pseudomonadati</taxon>
        <taxon>Pseudomonadota</taxon>
        <taxon>Betaproteobacteria</taxon>
        <taxon>Burkholderiales</taxon>
        <taxon>Burkholderiaceae</taxon>
        <taxon>Pandoraea</taxon>
    </lineage>
</organism>
<accession>A0A5E5ARW4</accession>
<dbReference type="AlphaFoldDB" id="A0A5E5ARW4"/>
<name>A0A5E5ARW4_9BURK</name>
<dbReference type="Gene3D" id="1.10.10.10">
    <property type="entry name" value="Winged helix-like DNA-binding domain superfamily/Winged helix DNA-binding domain"/>
    <property type="match status" value="1"/>
</dbReference>
<evidence type="ECO:0000313" key="2">
    <source>
        <dbReference type="Proteomes" id="UP000335538"/>
    </source>
</evidence>
<evidence type="ECO:0000313" key="1">
    <source>
        <dbReference type="EMBL" id="VVE75716.1"/>
    </source>
</evidence>
<reference evidence="1 2" key="1">
    <citation type="submission" date="2019-08" db="EMBL/GenBank/DDBJ databases">
        <authorList>
            <person name="Peeters C."/>
        </authorList>
    </citation>
    <scope>NUCLEOTIDE SEQUENCE [LARGE SCALE GENOMIC DNA]</scope>
    <source>
        <strain evidence="1 2">LMG 31121</strain>
    </source>
</reference>
<dbReference type="EMBL" id="CABPSR010000001">
    <property type="protein sequence ID" value="VVE75716.1"/>
    <property type="molecule type" value="Genomic_DNA"/>
</dbReference>
<dbReference type="Gene3D" id="1.10.287.100">
    <property type="match status" value="1"/>
</dbReference>
<dbReference type="InterPro" id="IPR036390">
    <property type="entry name" value="WH_DNA-bd_sf"/>
</dbReference>
<dbReference type="PANTHER" id="PTHR39515:SF2">
    <property type="entry name" value="HTH-TYPE TRANSCRIPTIONAL REGULATOR RV0880"/>
    <property type="match status" value="1"/>
</dbReference>
<sequence>MALVRCLRREAAAQDAPPSHTSLLGAIERFHGDATPSILCEAEGLSEVDLNVLLNRMEDEGLVLREADRDACRTRIGLTERGRKALQANRLRRDQWLADMIRTRLSARERWDLLKAGELMERLALAAEQDSHEAGSLLRRLAFAADGS</sequence>
<dbReference type="InterPro" id="IPR036388">
    <property type="entry name" value="WH-like_DNA-bd_sf"/>
</dbReference>
<dbReference type="SUPFAM" id="SSF46785">
    <property type="entry name" value="Winged helix' DNA-binding domain"/>
    <property type="match status" value="1"/>
</dbReference>
<dbReference type="Proteomes" id="UP000335538">
    <property type="component" value="Unassembled WGS sequence"/>
</dbReference>
<proteinExistence type="predicted"/>
<dbReference type="InterPro" id="IPR052526">
    <property type="entry name" value="HTH-type_Bedaq_tolerance"/>
</dbReference>